<evidence type="ECO:0000313" key="9">
    <source>
        <dbReference type="EMBL" id="QMS55865.1"/>
    </source>
</evidence>
<dbReference type="SUPFAM" id="SSF103473">
    <property type="entry name" value="MFS general substrate transporter"/>
    <property type="match status" value="1"/>
</dbReference>
<evidence type="ECO:0000313" key="10">
    <source>
        <dbReference type="Proteomes" id="UP000216825"/>
    </source>
</evidence>
<sequence>MTRTSFTPTRKAPGILLAVLMAAMAAGPVFNYGVGALSATIVESYGITEGQYGFIITAVFAIAGLAAPLLGVLADRIDTRVQLTLIFGGVLVAFLLSATWQSYAMLLVAALIAGLAQSFSNPVTNRIVAQRVPLAQRSAWMGWKQSGVQVGLLVAGLTFPVVGAAFGWRGAALFGALLCVPLLVTGWTVVTRLQRRARESTPTTTTPAPSPAAPSAAGCAPAPPRDRPSAGLPGPTHGGPFESAHVELSDAAADGVNPGPGQVSQERTGERSGLRAAGAGAPGRGAAASSGALPTAVWLLTLTSFLNAVGTQGVNVYASLFAVRAMGYTVTVAGLLLGVMGVIGIGSRIGWGRVTGRLGRPAPLIQVMSVGGIVGLGLLVLAETTQQHWLMWLGVAFHAALPLAANVVINSGIVAAVPKERIGVASGLVATGMYLGFALGPVVVGQLVDLTGAFTAGWAAVAGAYVLCFVAALVLGRVQACRA</sequence>
<evidence type="ECO:0000259" key="8">
    <source>
        <dbReference type="PROSITE" id="PS50850"/>
    </source>
</evidence>
<feature type="compositionally biased region" description="Low complexity" evidence="6">
    <location>
        <begin position="200"/>
        <end position="220"/>
    </location>
</feature>
<feature type="transmembrane region" description="Helical" evidence="7">
    <location>
        <begin position="388"/>
        <end position="409"/>
    </location>
</feature>
<comment type="subcellular location">
    <subcellularLocation>
        <location evidence="1">Cell membrane</location>
        <topology evidence="1">Multi-pass membrane protein</topology>
    </subcellularLocation>
</comment>
<feature type="transmembrane region" description="Helical" evidence="7">
    <location>
        <begin position="12"/>
        <end position="32"/>
    </location>
</feature>
<evidence type="ECO:0000256" key="2">
    <source>
        <dbReference type="ARBA" id="ARBA00022475"/>
    </source>
</evidence>
<keyword evidence="3 7" id="KW-0812">Transmembrane</keyword>
<dbReference type="GO" id="GO:0005886">
    <property type="term" value="C:plasma membrane"/>
    <property type="evidence" value="ECO:0007669"/>
    <property type="project" value="UniProtKB-SubCell"/>
</dbReference>
<dbReference type="EMBL" id="CP059343">
    <property type="protein sequence ID" value="QMS55865.1"/>
    <property type="molecule type" value="Genomic_DNA"/>
</dbReference>
<keyword evidence="10" id="KW-1185">Reference proteome</keyword>
<evidence type="ECO:0000256" key="4">
    <source>
        <dbReference type="ARBA" id="ARBA00022989"/>
    </source>
</evidence>
<feature type="transmembrane region" description="Helical" evidence="7">
    <location>
        <begin position="148"/>
        <end position="166"/>
    </location>
</feature>
<dbReference type="RefSeq" id="WP_094393201.1">
    <property type="nucleotide sequence ID" value="NZ_CP059343.1"/>
</dbReference>
<accession>A0A7D7KXT3</accession>
<evidence type="ECO:0000256" key="5">
    <source>
        <dbReference type="ARBA" id="ARBA00023136"/>
    </source>
</evidence>
<proteinExistence type="predicted"/>
<keyword evidence="4 7" id="KW-1133">Transmembrane helix</keyword>
<keyword evidence="5 7" id="KW-0472">Membrane</keyword>
<dbReference type="InterPro" id="IPR020846">
    <property type="entry name" value="MFS_dom"/>
</dbReference>
<feature type="transmembrane region" description="Helical" evidence="7">
    <location>
        <begin position="326"/>
        <end position="351"/>
    </location>
</feature>
<dbReference type="PANTHER" id="PTHR43124:SF3">
    <property type="entry name" value="CHLORAMPHENICOL EFFLUX PUMP RV0191"/>
    <property type="match status" value="1"/>
</dbReference>
<gene>
    <name evidence="9" type="primary">sotB</name>
    <name evidence="9" type="ORF">CIB50_0000562</name>
</gene>
<dbReference type="GO" id="GO:0022857">
    <property type="term" value="F:transmembrane transporter activity"/>
    <property type="evidence" value="ECO:0007669"/>
    <property type="project" value="InterPro"/>
</dbReference>
<protein>
    <submittedName>
        <fullName evidence="9">Sugar efflux transporter</fullName>
    </submittedName>
</protein>
<feature type="transmembrane region" description="Helical" evidence="7">
    <location>
        <begin position="456"/>
        <end position="476"/>
    </location>
</feature>
<dbReference type="InterPro" id="IPR011701">
    <property type="entry name" value="MFS"/>
</dbReference>
<feature type="transmembrane region" description="Helical" evidence="7">
    <location>
        <begin position="52"/>
        <end position="74"/>
    </location>
</feature>
<evidence type="ECO:0000256" key="3">
    <source>
        <dbReference type="ARBA" id="ARBA00022692"/>
    </source>
</evidence>
<feature type="transmembrane region" description="Helical" evidence="7">
    <location>
        <begin position="421"/>
        <end position="444"/>
    </location>
</feature>
<feature type="region of interest" description="Disordered" evidence="6">
    <location>
        <begin position="196"/>
        <end position="285"/>
    </location>
</feature>
<feature type="transmembrane region" description="Helical" evidence="7">
    <location>
        <begin position="172"/>
        <end position="190"/>
    </location>
</feature>
<evidence type="ECO:0000256" key="7">
    <source>
        <dbReference type="SAM" id="Phobius"/>
    </source>
</evidence>
<organism evidence="9 10">
    <name type="scientific">Kocuria varians</name>
    <name type="common">Micrococcus varians</name>
    <dbReference type="NCBI Taxonomy" id="1272"/>
    <lineage>
        <taxon>Bacteria</taxon>
        <taxon>Bacillati</taxon>
        <taxon>Actinomycetota</taxon>
        <taxon>Actinomycetes</taxon>
        <taxon>Micrococcales</taxon>
        <taxon>Micrococcaceae</taxon>
        <taxon>Kocuria</taxon>
    </lineage>
</organism>
<feature type="transmembrane region" description="Helical" evidence="7">
    <location>
        <begin position="81"/>
        <end position="100"/>
    </location>
</feature>
<dbReference type="Gene3D" id="1.20.1250.20">
    <property type="entry name" value="MFS general substrate transporter like domains"/>
    <property type="match status" value="2"/>
</dbReference>
<dbReference type="AlphaFoldDB" id="A0A7D7KXT3"/>
<feature type="compositionally biased region" description="Low complexity" evidence="6">
    <location>
        <begin position="274"/>
        <end position="285"/>
    </location>
</feature>
<dbReference type="PANTHER" id="PTHR43124">
    <property type="entry name" value="PURINE EFFLUX PUMP PBUE"/>
    <property type="match status" value="1"/>
</dbReference>
<feature type="transmembrane region" description="Helical" evidence="7">
    <location>
        <begin position="363"/>
        <end position="382"/>
    </location>
</feature>
<dbReference type="Proteomes" id="UP000216825">
    <property type="component" value="Chromosome"/>
</dbReference>
<name>A0A7D7KXT3_KOCVA</name>
<dbReference type="InterPro" id="IPR036259">
    <property type="entry name" value="MFS_trans_sf"/>
</dbReference>
<dbReference type="InterPro" id="IPR050189">
    <property type="entry name" value="MFS_Efflux_Transporters"/>
</dbReference>
<dbReference type="KEGG" id="kvr:CIB50_0000562"/>
<evidence type="ECO:0000256" key="1">
    <source>
        <dbReference type="ARBA" id="ARBA00004651"/>
    </source>
</evidence>
<feature type="domain" description="Major facilitator superfamily (MFS) profile" evidence="8">
    <location>
        <begin position="15"/>
        <end position="480"/>
    </location>
</feature>
<evidence type="ECO:0000256" key="6">
    <source>
        <dbReference type="SAM" id="MobiDB-lite"/>
    </source>
</evidence>
<dbReference type="Pfam" id="PF07690">
    <property type="entry name" value="MFS_1"/>
    <property type="match status" value="1"/>
</dbReference>
<reference evidence="9" key="2">
    <citation type="submission" date="2020-07" db="EMBL/GenBank/DDBJ databases">
        <title>Genome of starter culture bacteria Kocuria salsicia reveals its technological properties and safety for usage in meat industry.</title>
        <authorList>
            <person name="Michael M."/>
            <person name="Konstantin K."/>
            <person name="Evgenii K."/>
            <person name="Galina S."/>
            <person name="Oksana K."/>
            <person name="Andrei L."/>
        </authorList>
    </citation>
    <scope>NUCLEOTIDE SEQUENCE [LARGE SCALE GENOMIC DNA]</scope>
    <source>
        <strain evidence="9">80</strain>
    </source>
</reference>
<dbReference type="PROSITE" id="PS50850">
    <property type="entry name" value="MFS"/>
    <property type="match status" value="1"/>
</dbReference>
<keyword evidence="2" id="KW-1003">Cell membrane</keyword>
<feature type="transmembrane region" description="Helical" evidence="7">
    <location>
        <begin position="106"/>
        <end position="128"/>
    </location>
</feature>
<reference evidence="9" key="1">
    <citation type="submission" date="2017-08" db="EMBL/GenBank/DDBJ databases">
        <authorList>
            <person name="Minaev M."/>
            <person name="Kurbakov K.A."/>
            <person name="Solodovnikova G.I."/>
            <person name="Kuznetsova O.A."/>
            <person name="Lisitsyn A.B."/>
        </authorList>
    </citation>
    <scope>NUCLEOTIDE SEQUENCE</scope>
    <source>
        <strain evidence="9">80</strain>
    </source>
</reference>